<evidence type="ECO:0000313" key="5">
    <source>
        <dbReference type="Proteomes" id="UP001152300"/>
    </source>
</evidence>
<gene>
    <name evidence="4" type="ORF">OCU04_011476</name>
</gene>
<accession>A0A9X0ABT7</accession>
<proteinExistence type="predicted"/>
<dbReference type="AlphaFoldDB" id="A0A9X0ABT7"/>
<dbReference type="GO" id="GO:0008270">
    <property type="term" value="F:zinc ion binding"/>
    <property type="evidence" value="ECO:0007669"/>
    <property type="project" value="UniProtKB-KW"/>
</dbReference>
<organism evidence="4 5">
    <name type="scientific">Sclerotinia nivalis</name>
    <dbReference type="NCBI Taxonomy" id="352851"/>
    <lineage>
        <taxon>Eukaryota</taxon>
        <taxon>Fungi</taxon>
        <taxon>Dikarya</taxon>
        <taxon>Ascomycota</taxon>
        <taxon>Pezizomycotina</taxon>
        <taxon>Leotiomycetes</taxon>
        <taxon>Helotiales</taxon>
        <taxon>Sclerotiniaceae</taxon>
        <taxon>Sclerotinia</taxon>
    </lineage>
</organism>
<evidence type="ECO:0000313" key="4">
    <source>
        <dbReference type="EMBL" id="KAJ8059846.1"/>
    </source>
</evidence>
<keyword evidence="1" id="KW-0862">Zinc</keyword>
<keyword evidence="1" id="KW-0479">Metal-binding</keyword>
<feature type="compositionally biased region" description="Low complexity" evidence="2">
    <location>
        <begin position="419"/>
        <end position="432"/>
    </location>
</feature>
<feature type="compositionally biased region" description="Polar residues" evidence="2">
    <location>
        <begin position="47"/>
        <end position="73"/>
    </location>
</feature>
<comment type="caution">
    <text evidence="4">The sequence shown here is derived from an EMBL/GenBank/DDBJ whole genome shotgun (WGS) entry which is preliminary data.</text>
</comment>
<feature type="domain" description="SWIM-type" evidence="3">
    <location>
        <begin position="513"/>
        <end position="545"/>
    </location>
</feature>
<keyword evidence="1" id="KW-0863">Zinc-finger</keyword>
<feature type="compositionally biased region" description="Low complexity" evidence="2">
    <location>
        <begin position="302"/>
        <end position="317"/>
    </location>
</feature>
<evidence type="ECO:0000256" key="2">
    <source>
        <dbReference type="SAM" id="MobiDB-lite"/>
    </source>
</evidence>
<feature type="compositionally biased region" description="Polar residues" evidence="2">
    <location>
        <begin position="318"/>
        <end position="327"/>
    </location>
</feature>
<dbReference type="PROSITE" id="PS50966">
    <property type="entry name" value="ZF_SWIM"/>
    <property type="match status" value="1"/>
</dbReference>
<feature type="region of interest" description="Disordered" evidence="2">
    <location>
        <begin position="173"/>
        <end position="284"/>
    </location>
</feature>
<keyword evidence="5" id="KW-1185">Reference proteome</keyword>
<feature type="region of interest" description="Disordered" evidence="2">
    <location>
        <begin position="302"/>
        <end position="439"/>
    </location>
</feature>
<feature type="compositionally biased region" description="Basic and acidic residues" evidence="2">
    <location>
        <begin position="75"/>
        <end position="85"/>
    </location>
</feature>
<protein>
    <recommendedName>
        <fullName evidence="3">SWIM-type domain-containing protein</fullName>
    </recommendedName>
</protein>
<dbReference type="OrthoDB" id="10533502at2759"/>
<reference evidence="4" key="1">
    <citation type="submission" date="2022-11" db="EMBL/GenBank/DDBJ databases">
        <title>Genome Resource of Sclerotinia nivalis Strain SnTB1, a Plant Pathogen Isolated from American Ginseng.</title>
        <authorList>
            <person name="Fan S."/>
        </authorList>
    </citation>
    <scope>NUCLEOTIDE SEQUENCE</scope>
    <source>
        <strain evidence="4">SnTB1</strain>
    </source>
</reference>
<sequence length="548" mass="60848">MGQDSSRISYPTRDAPPHLLPTYPAANITREMAQNNSHFSPYDRQPRQGTGYISSRMNGPLDTTTIDRSTALNRQEARMAEDRPAHPGSRKRSRNDVWDGPLEEERQVQRARTGSSSSLHQGGPEHVITSQTFQDALNYLRSGRGSMTAIRGRKFRYRSGGRTMHRREQERISSAFANIDPPGRWPPVNSLAGANHTVQPSITPSLHAPNLRKRSREEDSDADSEESDGERHTKLRRRGEEQTPVGRRASPNVRAAASRPGTSHRFPNHSMRMNPQSQIAHEDESQSLDITNAIENHNLEAASSPAPDELPAAEALSNQDHQSNTSRVVIDLTLDDTDTEEEASHQATSDGREFLWDFPSDSDTEHNVDGPRSPVFEPAIPSGQQTPRSPSLRGGSPEPAGPTSPQMPGSEEPQPEPTSPQWETPSSSPPSSGFDYTDAGNDVTDWAYIGDRVLAVEERRLRPFEQKPHSNFGMFLEVVENLPMYVLSRKPVTQASRRIAEEYLMVGAHGDLHKVTIANEPRCDCSEGAHGLPCWHVLFVSFLFFASN</sequence>
<dbReference type="Proteomes" id="UP001152300">
    <property type="component" value="Unassembled WGS sequence"/>
</dbReference>
<feature type="region of interest" description="Disordered" evidence="2">
    <location>
        <begin position="1"/>
        <end position="22"/>
    </location>
</feature>
<feature type="region of interest" description="Disordered" evidence="2">
    <location>
        <begin position="35"/>
        <end position="127"/>
    </location>
</feature>
<evidence type="ECO:0000256" key="1">
    <source>
        <dbReference type="PROSITE-ProRule" id="PRU00325"/>
    </source>
</evidence>
<feature type="compositionally biased region" description="Acidic residues" evidence="2">
    <location>
        <begin position="218"/>
        <end position="228"/>
    </location>
</feature>
<feature type="compositionally biased region" description="Polar residues" evidence="2">
    <location>
        <begin position="110"/>
        <end position="120"/>
    </location>
</feature>
<dbReference type="Pfam" id="PF04434">
    <property type="entry name" value="SWIM"/>
    <property type="match status" value="1"/>
</dbReference>
<dbReference type="EMBL" id="JAPEIS010000014">
    <property type="protein sequence ID" value="KAJ8059846.1"/>
    <property type="molecule type" value="Genomic_DNA"/>
</dbReference>
<evidence type="ECO:0000259" key="3">
    <source>
        <dbReference type="PROSITE" id="PS50966"/>
    </source>
</evidence>
<name>A0A9X0ABT7_9HELO</name>
<dbReference type="InterPro" id="IPR007527">
    <property type="entry name" value="Znf_SWIM"/>
</dbReference>